<dbReference type="InterPro" id="IPR003591">
    <property type="entry name" value="Leu-rich_rpt_typical-subtyp"/>
</dbReference>
<evidence type="ECO:0000313" key="12">
    <source>
        <dbReference type="Proteomes" id="UP000306102"/>
    </source>
</evidence>
<keyword evidence="7 10" id="KW-1133">Transmembrane helix</keyword>
<dbReference type="SUPFAM" id="SSF52047">
    <property type="entry name" value="RNI-like"/>
    <property type="match status" value="1"/>
</dbReference>
<gene>
    <name evidence="11" type="ORF">TEA_027657</name>
</gene>
<keyword evidence="3" id="KW-0433">Leucine-rich repeat</keyword>
<dbReference type="Proteomes" id="UP000306102">
    <property type="component" value="Unassembled WGS sequence"/>
</dbReference>
<dbReference type="FunFam" id="3.80.10.10:FF:000111">
    <property type="entry name" value="LRR receptor-like serine/threonine-protein kinase ERECTA"/>
    <property type="match status" value="1"/>
</dbReference>
<accession>A0A4S4EQN7</accession>
<dbReference type="SMART" id="SM00369">
    <property type="entry name" value="LRR_TYP"/>
    <property type="match status" value="9"/>
</dbReference>
<evidence type="ECO:0000256" key="5">
    <source>
        <dbReference type="ARBA" id="ARBA00022729"/>
    </source>
</evidence>
<dbReference type="AlphaFoldDB" id="A0A4S4EQN7"/>
<dbReference type="STRING" id="542762.A0A4S4EQN7"/>
<evidence type="ECO:0000256" key="1">
    <source>
        <dbReference type="ARBA" id="ARBA00004167"/>
    </source>
</evidence>
<keyword evidence="5" id="KW-0732">Signal</keyword>
<dbReference type="PANTHER" id="PTHR48062:SF21">
    <property type="entry name" value="RECEPTOR-LIKE PROTEIN 12"/>
    <property type="match status" value="1"/>
</dbReference>
<dbReference type="PROSITE" id="PS51450">
    <property type="entry name" value="LRR"/>
    <property type="match status" value="2"/>
</dbReference>
<dbReference type="InterPro" id="IPR001611">
    <property type="entry name" value="Leu-rich_rpt"/>
</dbReference>
<dbReference type="GO" id="GO:0051707">
    <property type="term" value="P:response to other organism"/>
    <property type="evidence" value="ECO:0007669"/>
    <property type="project" value="UniProtKB-ARBA"/>
</dbReference>
<dbReference type="Pfam" id="PF13855">
    <property type="entry name" value="LRR_8"/>
    <property type="match status" value="3"/>
</dbReference>
<evidence type="ECO:0000256" key="4">
    <source>
        <dbReference type="ARBA" id="ARBA00022692"/>
    </source>
</evidence>
<comment type="subcellular location">
    <subcellularLocation>
        <location evidence="1">Membrane</location>
        <topology evidence="1">Single-pass membrane protein</topology>
    </subcellularLocation>
</comment>
<evidence type="ECO:0000256" key="2">
    <source>
        <dbReference type="ARBA" id="ARBA00009592"/>
    </source>
</evidence>
<dbReference type="FunFam" id="3.80.10.10:FF:000233">
    <property type="entry name" value="Leucine-rich repeat receptor-like protein kinase TDR"/>
    <property type="match status" value="1"/>
</dbReference>
<comment type="caution">
    <text evidence="11">The sequence shown here is derived from an EMBL/GenBank/DDBJ whole genome shotgun (WGS) entry which is preliminary data.</text>
</comment>
<evidence type="ECO:0000256" key="3">
    <source>
        <dbReference type="ARBA" id="ARBA00022614"/>
    </source>
</evidence>
<dbReference type="EMBL" id="SDRB02002629">
    <property type="protein sequence ID" value="THG19091.1"/>
    <property type="molecule type" value="Genomic_DNA"/>
</dbReference>
<dbReference type="GO" id="GO:0009791">
    <property type="term" value="P:post-embryonic development"/>
    <property type="evidence" value="ECO:0007669"/>
    <property type="project" value="UniProtKB-ARBA"/>
</dbReference>
<evidence type="ECO:0000256" key="10">
    <source>
        <dbReference type="SAM" id="Phobius"/>
    </source>
</evidence>
<comment type="similarity">
    <text evidence="2">Belongs to the RLP family.</text>
</comment>
<dbReference type="GO" id="GO:0006952">
    <property type="term" value="P:defense response"/>
    <property type="evidence" value="ECO:0007669"/>
    <property type="project" value="UniProtKB-ARBA"/>
</dbReference>
<dbReference type="Gene3D" id="3.80.10.10">
    <property type="entry name" value="Ribonuclease Inhibitor"/>
    <property type="match status" value="4"/>
</dbReference>
<keyword evidence="8 10" id="KW-0472">Membrane</keyword>
<dbReference type="InterPro" id="IPR051502">
    <property type="entry name" value="RLP_Defense_Trigger"/>
</dbReference>
<dbReference type="SUPFAM" id="SSF52058">
    <property type="entry name" value="L domain-like"/>
    <property type="match status" value="3"/>
</dbReference>
<keyword evidence="4 10" id="KW-0812">Transmembrane</keyword>
<dbReference type="GO" id="GO:0016020">
    <property type="term" value="C:membrane"/>
    <property type="evidence" value="ECO:0007669"/>
    <property type="project" value="UniProtKB-SubCell"/>
</dbReference>
<reference evidence="11 12" key="1">
    <citation type="journal article" date="2018" name="Proc. Natl. Acad. Sci. U.S.A.">
        <title>Draft genome sequence of Camellia sinensis var. sinensis provides insights into the evolution of the tea genome and tea quality.</title>
        <authorList>
            <person name="Wei C."/>
            <person name="Yang H."/>
            <person name="Wang S."/>
            <person name="Zhao J."/>
            <person name="Liu C."/>
            <person name="Gao L."/>
            <person name="Xia E."/>
            <person name="Lu Y."/>
            <person name="Tai Y."/>
            <person name="She G."/>
            <person name="Sun J."/>
            <person name="Cao H."/>
            <person name="Tong W."/>
            <person name="Gao Q."/>
            <person name="Li Y."/>
            <person name="Deng W."/>
            <person name="Jiang X."/>
            <person name="Wang W."/>
            <person name="Chen Q."/>
            <person name="Zhang S."/>
            <person name="Li H."/>
            <person name="Wu J."/>
            <person name="Wang P."/>
            <person name="Li P."/>
            <person name="Shi C."/>
            <person name="Zheng F."/>
            <person name="Jian J."/>
            <person name="Huang B."/>
            <person name="Shan D."/>
            <person name="Shi M."/>
            <person name="Fang C."/>
            <person name="Yue Y."/>
            <person name="Li F."/>
            <person name="Li D."/>
            <person name="Wei S."/>
            <person name="Han B."/>
            <person name="Jiang C."/>
            <person name="Yin Y."/>
            <person name="Xia T."/>
            <person name="Zhang Z."/>
            <person name="Bennetzen J.L."/>
            <person name="Zhao S."/>
            <person name="Wan X."/>
        </authorList>
    </citation>
    <scope>NUCLEOTIDE SEQUENCE [LARGE SCALE GENOMIC DNA]</scope>
    <source>
        <strain evidence="12">cv. Shuchazao</strain>
        <tissue evidence="11">Leaf</tissue>
    </source>
</reference>
<sequence length="1032" mass="115642">MSNLEELDLGSTSLDDIKGLERLSLLSNLKVLKLDNNILSNSILSSLSALSSLKTLHLSNSYLHGSIDIGEGRGTCLNACTALYRIKTGRERDLPHFTGHKSEGRGITVQAHTLPGANLKTKLGAQSGDFAAMLGAGLNICVPLAGWLRHFPWPATISNHREPPPTGGNHLQPPPPMANNYLLQPSITISFTCLKRLDKLKILSLSYNNFNASILQSLPWSLETLDLRRTNLQGLVMSNGLDGLKHLQDLYLDYTSINQSFLDNIGVMSSLRVLTLRGIGLNGSLPNKGWCELSNLQELDLSDNGFKGMLPSCFGDLTSIRLLDLSSNQFTGNLALSPLTNLTTLEYLFLSYNHFKIPPSFISFFNHSKLKVFLGDNNRLSDQTESQTWIPRFQLQVFSLPNCGSNKLGMKLPHFLFYQYDLRVIDLSHRILVGKFPVWLLENNTRLESIILRNGYFTGPFLLPSYPNPYASIIDISDNHLEGPIPTNIGLFFPNLFSLNMSTNRFEGYIPTSLGDMHSLLELDLSNNILSGQIPEHLVIGCSLLSFLQLSNNNLYDQISPFFVNSTWLEYLYLDNNHFVGKIPNIMSLPPSLVVFGISNNHLSGELPKWMGNMTKLNGINMFSNHFEGPIPIELCKLGQLEFLDLSENNLSGYIPSCFNSSSMMIHVHLNQNKLRGPMTFSFFNSSSLVTLDVSDNNLSGTIPSWIGTLSMLSILVLKFNNFEGEIPVQLCQLKQLTILDLSQNNLSGPVPHCLIDISFETTYTKSSVMTNGWRHKLAFPVWDFVNGSKSLGEDDTLHYANDRFRSLNIHQQVGFTTKYGFYSYKGKLLDYMSGVDLSCNHLTGQIPIEVGKLNNIHALNLSHNNLTGSIPTTFSHLRQIESLDLSYNNLNGRIPQLIELNNLEVFSVAHNNLSGPTPDQKAQFATFEESSYEGNPLLCGLPLKTNCTKILPTLTTSKVLHREEYGGFIDMEVFYVSFLVSYIIVLMGIVAVLFINPHWRRAWFHLIEVCMTSWYYFVLDNFTKLWSSRNV</sequence>
<feature type="transmembrane region" description="Helical" evidence="10">
    <location>
        <begin position="974"/>
        <end position="996"/>
    </location>
</feature>
<evidence type="ECO:0000256" key="8">
    <source>
        <dbReference type="ARBA" id="ARBA00023136"/>
    </source>
</evidence>
<evidence type="ECO:0000256" key="7">
    <source>
        <dbReference type="ARBA" id="ARBA00022989"/>
    </source>
</evidence>
<keyword evidence="6" id="KW-0677">Repeat</keyword>
<organism evidence="11 12">
    <name type="scientific">Camellia sinensis var. sinensis</name>
    <name type="common">China tea</name>
    <dbReference type="NCBI Taxonomy" id="542762"/>
    <lineage>
        <taxon>Eukaryota</taxon>
        <taxon>Viridiplantae</taxon>
        <taxon>Streptophyta</taxon>
        <taxon>Embryophyta</taxon>
        <taxon>Tracheophyta</taxon>
        <taxon>Spermatophyta</taxon>
        <taxon>Magnoliopsida</taxon>
        <taxon>eudicotyledons</taxon>
        <taxon>Gunneridae</taxon>
        <taxon>Pentapetalae</taxon>
        <taxon>asterids</taxon>
        <taxon>Ericales</taxon>
        <taxon>Theaceae</taxon>
        <taxon>Camellia</taxon>
    </lineage>
</organism>
<keyword evidence="12" id="KW-1185">Reference proteome</keyword>
<evidence type="ECO:0000256" key="6">
    <source>
        <dbReference type="ARBA" id="ARBA00022737"/>
    </source>
</evidence>
<dbReference type="PRINTS" id="PR00019">
    <property type="entry name" value="LEURICHRPT"/>
</dbReference>
<feature type="transmembrane region" description="Helical" evidence="10">
    <location>
        <begin position="1003"/>
        <end position="1020"/>
    </location>
</feature>
<dbReference type="Pfam" id="PF00560">
    <property type="entry name" value="LRR_1"/>
    <property type="match status" value="3"/>
</dbReference>
<evidence type="ECO:0000313" key="11">
    <source>
        <dbReference type="EMBL" id="THG19091.1"/>
    </source>
</evidence>
<proteinExistence type="inferred from homology"/>
<evidence type="ECO:0008006" key="13">
    <source>
        <dbReference type="Google" id="ProtNLM"/>
    </source>
</evidence>
<evidence type="ECO:0000256" key="9">
    <source>
        <dbReference type="ARBA" id="ARBA00023180"/>
    </source>
</evidence>
<protein>
    <recommendedName>
        <fullName evidence="13">Leucine-rich repeat-containing N-terminal plant-type domain-containing protein</fullName>
    </recommendedName>
</protein>
<name>A0A4S4EQN7_CAMSN</name>
<dbReference type="InterPro" id="IPR032675">
    <property type="entry name" value="LRR_dom_sf"/>
</dbReference>
<keyword evidence="9" id="KW-0325">Glycoprotein</keyword>
<dbReference type="PANTHER" id="PTHR48062">
    <property type="entry name" value="RECEPTOR-LIKE PROTEIN 14"/>
    <property type="match status" value="1"/>
</dbReference>